<evidence type="ECO:0000313" key="2">
    <source>
        <dbReference type="EMBL" id="SBW23460.1"/>
    </source>
</evidence>
<organism evidence="2 3">
    <name type="scientific">Candidatus Protofrankia californiensis</name>
    <dbReference type="NCBI Taxonomy" id="1839754"/>
    <lineage>
        <taxon>Bacteria</taxon>
        <taxon>Bacillati</taxon>
        <taxon>Actinomycetota</taxon>
        <taxon>Actinomycetes</taxon>
        <taxon>Frankiales</taxon>
        <taxon>Frankiaceae</taxon>
        <taxon>Protofrankia</taxon>
    </lineage>
</organism>
<accession>A0A1C3P114</accession>
<keyword evidence="3" id="KW-1185">Reference proteome</keyword>
<keyword evidence="1" id="KW-0663">Pyridoxal phosphate</keyword>
<dbReference type="Proteomes" id="UP000199013">
    <property type="component" value="Unassembled WGS sequence"/>
</dbReference>
<dbReference type="InterPro" id="IPR005814">
    <property type="entry name" value="Aminotrans_3"/>
</dbReference>
<evidence type="ECO:0000313" key="3">
    <source>
        <dbReference type="Proteomes" id="UP000199013"/>
    </source>
</evidence>
<protein>
    <submittedName>
        <fullName evidence="2">Uncharacterized protein</fullName>
    </submittedName>
</protein>
<dbReference type="InterPro" id="IPR015422">
    <property type="entry name" value="PyrdxlP-dep_Trfase_small"/>
</dbReference>
<dbReference type="GO" id="GO:0030170">
    <property type="term" value="F:pyridoxal phosphate binding"/>
    <property type="evidence" value="ECO:0007669"/>
    <property type="project" value="InterPro"/>
</dbReference>
<dbReference type="EMBL" id="FLUV01001586">
    <property type="protein sequence ID" value="SBW23460.1"/>
    <property type="molecule type" value="Genomic_DNA"/>
</dbReference>
<dbReference type="Gene3D" id="3.90.1150.10">
    <property type="entry name" value="Aspartate Aminotransferase, domain 1"/>
    <property type="match status" value="1"/>
</dbReference>
<sequence length="146" mass="15244">MSTSVVGAPVLARGDCKPHLPASRAAEGIPDSRVIVYEAEGCYLDTDRGELLDACSGAVNVNVGHRHPQVLRALHEQYSQAHFTSRGRFTSGAARETGKNRGRLRSAHDRIGLVGGAGGVSAGEVRGEVAVEDAGADLEEEVRAAG</sequence>
<reference evidence="3" key="1">
    <citation type="submission" date="2016-02" db="EMBL/GenBank/DDBJ databases">
        <authorList>
            <person name="Wibberg D."/>
        </authorList>
    </citation>
    <scope>NUCLEOTIDE SEQUENCE [LARGE SCALE GENOMIC DNA]</scope>
</reference>
<dbReference type="InterPro" id="IPR015424">
    <property type="entry name" value="PyrdxlP-dep_Trfase"/>
</dbReference>
<dbReference type="AlphaFoldDB" id="A0A1C3P114"/>
<dbReference type="InterPro" id="IPR015421">
    <property type="entry name" value="PyrdxlP-dep_Trfase_major"/>
</dbReference>
<dbReference type="Gene3D" id="3.40.640.10">
    <property type="entry name" value="Type I PLP-dependent aspartate aminotransferase-like (Major domain)"/>
    <property type="match status" value="1"/>
</dbReference>
<name>A0A1C3P114_9ACTN</name>
<dbReference type="GO" id="GO:0008483">
    <property type="term" value="F:transaminase activity"/>
    <property type="evidence" value="ECO:0007669"/>
    <property type="project" value="InterPro"/>
</dbReference>
<proteinExistence type="predicted"/>
<evidence type="ECO:0000256" key="1">
    <source>
        <dbReference type="ARBA" id="ARBA00022898"/>
    </source>
</evidence>
<dbReference type="Pfam" id="PF00202">
    <property type="entry name" value="Aminotran_3"/>
    <property type="match status" value="1"/>
</dbReference>
<dbReference type="SUPFAM" id="SSF53383">
    <property type="entry name" value="PLP-dependent transferases"/>
    <property type="match status" value="1"/>
</dbReference>
<gene>
    <name evidence="2" type="ORF">FDG2_3785</name>
</gene>